<gene>
    <name evidence="5" type="ORF">Tci_502488</name>
</gene>
<dbReference type="Pfam" id="PF07727">
    <property type="entry name" value="RVT_2"/>
    <property type="match status" value="1"/>
</dbReference>
<evidence type="ECO:0000256" key="1">
    <source>
        <dbReference type="ARBA" id="ARBA00022723"/>
    </source>
</evidence>
<dbReference type="GO" id="GO:0015074">
    <property type="term" value="P:DNA integration"/>
    <property type="evidence" value="ECO:0007669"/>
    <property type="project" value="InterPro"/>
</dbReference>
<keyword evidence="2" id="KW-0378">Hydrolase</keyword>
<dbReference type="InterPro" id="IPR012337">
    <property type="entry name" value="RNaseH-like_sf"/>
</dbReference>
<dbReference type="AlphaFoldDB" id="A0A699I7J7"/>
<feature type="compositionally biased region" description="Basic and acidic residues" evidence="3">
    <location>
        <begin position="473"/>
        <end position="484"/>
    </location>
</feature>
<protein>
    <recommendedName>
        <fullName evidence="4">Integrase catalytic domain-containing protein</fullName>
    </recommendedName>
</protein>
<dbReference type="InterPro" id="IPR039537">
    <property type="entry name" value="Retrotran_Ty1/copia-like"/>
</dbReference>
<evidence type="ECO:0000256" key="2">
    <source>
        <dbReference type="ARBA" id="ARBA00022801"/>
    </source>
</evidence>
<feature type="domain" description="Integrase catalytic" evidence="4">
    <location>
        <begin position="298"/>
        <end position="396"/>
    </location>
</feature>
<comment type="caution">
    <text evidence="5">The sequence shown here is derived from an EMBL/GenBank/DDBJ whole genome shotgun (WGS) entry which is preliminary data.</text>
</comment>
<dbReference type="GO" id="GO:0003676">
    <property type="term" value="F:nucleic acid binding"/>
    <property type="evidence" value="ECO:0007669"/>
    <property type="project" value="InterPro"/>
</dbReference>
<dbReference type="SUPFAM" id="SSF53098">
    <property type="entry name" value="Ribonuclease H-like"/>
    <property type="match status" value="1"/>
</dbReference>
<dbReference type="GO" id="GO:0016787">
    <property type="term" value="F:hydrolase activity"/>
    <property type="evidence" value="ECO:0007669"/>
    <property type="project" value="UniProtKB-KW"/>
</dbReference>
<dbReference type="PROSITE" id="PS50994">
    <property type="entry name" value="INTEGRASE"/>
    <property type="match status" value="1"/>
</dbReference>
<dbReference type="InterPro" id="IPR001584">
    <property type="entry name" value="Integrase_cat-core"/>
</dbReference>
<reference evidence="5" key="1">
    <citation type="journal article" date="2019" name="Sci. Rep.">
        <title>Draft genome of Tanacetum cinerariifolium, the natural source of mosquito coil.</title>
        <authorList>
            <person name="Yamashiro T."/>
            <person name="Shiraishi A."/>
            <person name="Satake H."/>
            <person name="Nakayama K."/>
        </authorList>
    </citation>
    <scope>NUCLEOTIDE SEQUENCE</scope>
</reference>
<evidence type="ECO:0000313" key="5">
    <source>
        <dbReference type="EMBL" id="GEZ30515.1"/>
    </source>
</evidence>
<feature type="non-terminal residue" evidence="5">
    <location>
        <position position="1"/>
    </location>
</feature>
<accession>A0A699I7J7</accession>
<dbReference type="PANTHER" id="PTHR42648:SF32">
    <property type="entry name" value="RIBONUCLEASE H-LIKE DOMAIN, GAG-PRE-INTEGRASE DOMAIN PROTEIN-RELATED"/>
    <property type="match status" value="1"/>
</dbReference>
<dbReference type="EMBL" id="BKCJ010263288">
    <property type="protein sequence ID" value="GEZ30515.1"/>
    <property type="molecule type" value="Genomic_DNA"/>
</dbReference>
<evidence type="ECO:0000259" key="4">
    <source>
        <dbReference type="PROSITE" id="PS50994"/>
    </source>
</evidence>
<dbReference type="Pfam" id="PF00665">
    <property type="entry name" value="rve"/>
    <property type="match status" value="1"/>
</dbReference>
<feature type="region of interest" description="Disordered" evidence="3">
    <location>
        <begin position="457"/>
        <end position="484"/>
    </location>
</feature>
<dbReference type="PANTHER" id="PTHR42648">
    <property type="entry name" value="TRANSPOSASE, PUTATIVE-RELATED"/>
    <property type="match status" value="1"/>
</dbReference>
<dbReference type="GO" id="GO:0046872">
    <property type="term" value="F:metal ion binding"/>
    <property type="evidence" value="ECO:0007669"/>
    <property type="project" value="UniProtKB-KW"/>
</dbReference>
<sequence length="750" mass="85720">NGWGEGRVFGGKNGLGYYLVLTKSRKVVNTAKQSSQRAATSVSTARHVNIDASKPNVNSALATTYCYFKAHSLVKRPFNKKSATKTNNFNEKVNTAKVNDVTTARPKAVVSAAEGNRNNDVKSSACWIWRPKGNVIDHISKDSRSYTLKRFNYVDLQGRLKSIMAWGFLTVDAPDICLGTSPTLQIIKRLMVDLLHLEEMLYELLLKVPGNNKMYSFDLKNVVPAGGLTCLFAKATLDESDLWHRRLGHINFKTMSKLVRGNLARCLPSKIFENVHTCVAYQKRKQHKASCKTKTASFIFKPLRLLHMDLFGPVYIRSINKKTYYLVVTDEFRRFTWVFFLATKDETHEILKNFIVSIENQMDHKVKIIRCDNGSEFKNMIMNKFYEMKDFKLPTTFWAEAVNTACYVQNRVLVIKPHNKTPYELFLGRKPALSFMRPFRCPVTILNSLDHLGLKSSKDEVDDDVGSKSTKVPRKENRVHDPAKEGRQRALNNKFKSMFGQDKDKNDNMMFTNVSVAGSTYVYLGGSIPDNVVTLHNADLPIDPLMPDLEDTADTGIFSSAYDDEVEGAKADFNNLELTTVLSHILATKIHKDHPKEQIIRDPLSVLQTRRITKTSQEHAMVYRNKKDERRIVVRNKARLLAQGYTQEEGIDYDEMDVKSAFLYGTLEEKVHVYQPPSFEENRFRRGIIDKTLFIKKDKGDIMLVQVYVDDIIFGSTKKSLCTEFEGLMHKKFQMSSMRELTFFLGLQVM</sequence>
<keyword evidence="1" id="KW-0479">Metal-binding</keyword>
<dbReference type="InterPro" id="IPR025724">
    <property type="entry name" value="GAG-pre-integrase_dom"/>
</dbReference>
<dbReference type="Pfam" id="PF13976">
    <property type="entry name" value="gag_pre-integrs"/>
    <property type="match status" value="1"/>
</dbReference>
<organism evidence="5">
    <name type="scientific">Tanacetum cinerariifolium</name>
    <name type="common">Dalmatian daisy</name>
    <name type="synonym">Chrysanthemum cinerariifolium</name>
    <dbReference type="NCBI Taxonomy" id="118510"/>
    <lineage>
        <taxon>Eukaryota</taxon>
        <taxon>Viridiplantae</taxon>
        <taxon>Streptophyta</taxon>
        <taxon>Embryophyta</taxon>
        <taxon>Tracheophyta</taxon>
        <taxon>Spermatophyta</taxon>
        <taxon>Magnoliopsida</taxon>
        <taxon>eudicotyledons</taxon>
        <taxon>Gunneridae</taxon>
        <taxon>Pentapetalae</taxon>
        <taxon>asterids</taxon>
        <taxon>campanulids</taxon>
        <taxon>Asterales</taxon>
        <taxon>Asteraceae</taxon>
        <taxon>Asteroideae</taxon>
        <taxon>Anthemideae</taxon>
        <taxon>Anthemidinae</taxon>
        <taxon>Tanacetum</taxon>
    </lineage>
</organism>
<dbReference type="Gene3D" id="3.30.420.10">
    <property type="entry name" value="Ribonuclease H-like superfamily/Ribonuclease H"/>
    <property type="match status" value="1"/>
</dbReference>
<evidence type="ECO:0000256" key="3">
    <source>
        <dbReference type="SAM" id="MobiDB-lite"/>
    </source>
</evidence>
<name>A0A699I7J7_TANCI</name>
<dbReference type="InterPro" id="IPR036397">
    <property type="entry name" value="RNaseH_sf"/>
</dbReference>
<proteinExistence type="predicted"/>
<dbReference type="InterPro" id="IPR013103">
    <property type="entry name" value="RVT_2"/>
</dbReference>